<dbReference type="InterPro" id="IPR025597">
    <property type="entry name" value="DUF4345"/>
</dbReference>
<organism evidence="2 3">
    <name type="scientific">Flavobacterium aquatile LMG 4008 = ATCC 11947</name>
    <dbReference type="NCBI Taxonomy" id="1453498"/>
    <lineage>
        <taxon>Bacteria</taxon>
        <taxon>Pseudomonadati</taxon>
        <taxon>Bacteroidota</taxon>
        <taxon>Flavobacteriia</taxon>
        <taxon>Flavobacteriales</taxon>
        <taxon>Flavobacteriaceae</taxon>
        <taxon>Flavobacterium</taxon>
    </lineage>
</organism>
<evidence type="ECO:0000256" key="1">
    <source>
        <dbReference type="SAM" id="Phobius"/>
    </source>
</evidence>
<feature type="transmembrane region" description="Helical" evidence="1">
    <location>
        <begin position="73"/>
        <end position="94"/>
    </location>
</feature>
<dbReference type="Proteomes" id="UP000029554">
    <property type="component" value="Unassembled WGS sequence"/>
</dbReference>
<dbReference type="STRING" id="1453498.LG45_06615"/>
<feature type="transmembrane region" description="Helical" evidence="1">
    <location>
        <begin position="46"/>
        <end position="66"/>
    </location>
</feature>
<gene>
    <name evidence="2" type="ORF">LG45_06615</name>
</gene>
<proteinExistence type="predicted"/>
<reference evidence="2 3" key="1">
    <citation type="submission" date="2014-09" db="EMBL/GenBank/DDBJ databases">
        <title>Whole Genome Shotgun of Flavobacterium aquatile LMG 4008.</title>
        <authorList>
            <person name="Gale A.N."/>
            <person name="Pipes S.E."/>
            <person name="Newman J.D."/>
        </authorList>
    </citation>
    <scope>NUCLEOTIDE SEQUENCE [LARGE SCALE GENOMIC DNA]</scope>
    <source>
        <strain evidence="2 3">LMG 4008</strain>
    </source>
</reference>
<keyword evidence="3" id="KW-1185">Reference proteome</keyword>
<name>A0A095SUB5_9FLAO</name>
<keyword evidence="1" id="KW-0472">Membrane</keyword>
<comment type="caution">
    <text evidence="2">The sequence shown here is derived from an EMBL/GenBank/DDBJ whole genome shotgun (WGS) entry which is preliminary data.</text>
</comment>
<keyword evidence="1" id="KW-0812">Transmembrane</keyword>
<evidence type="ECO:0000313" key="2">
    <source>
        <dbReference type="EMBL" id="KGD67974.1"/>
    </source>
</evidence>
<dbReference type="AlphaFoldDB" id="A0A095SUB5"/>
<dbReference type="OrthoDB" id="1188911at2"/>
<evidence type="ECO:0008006" key="4">
    <source>
        <dbReference type="Google" id="ProtNLM"/>
    </source>
</evidence>
<sequence length="127" mass="14274">MKRVFTIKNLHLLLSSFIIIPVGLVYGFSPNLLFEVNLNSIDEHNIFKAIMGLYIAFGFLFILGVFDAKFWKSATLANAFLMFGLASGRIFSLFSDGIPSTFFCFGIIGEMILGTFALYQYKKQTTT</sequence>
<keyword evidence="1" id="KW-1133">Transmembrane helix</keyword>
<dbReference type="Pfam" id="PF14248">
    <property type="entry name" value="DUF4345"/>
    <property type="match status" value="1"/>
</dbReference>
<dbReference type="RefSeq" id="WP_035125565.1">
    <property type="nucleotide sequence ID" value="NZ_JRHH01000003.1"/>
</dbReference>
<evidence type="ECO:0000313" key="3">
    <source>
        <dbReference type="Proteomes" id="UP000029554"/>
    </source>
</evidence>
<dbReference type="EMBL" id="JRHH01000003">
    <property type="protein sequence ID" value="KGD67974.1"/>
    <property type="molecule type" value="Genomic_DNA"/>
</dbReference>
<protein>
    <recommendedName>
        <fullName evidence="4">DUF4345 domain-containing protein</fullName>
    </recommendedName>
</protein>
<accession>A0A095SUB5</accession>
<dbReference type="eggNOG" id="ENOG503305V">
    <property type="taxonomic scope" value="Bacteria"/>
</dbReference>
<feature type="transmembrane region" description="Helical" evidence="1">
    <location>
        <begin position="12"/>
        <end position="34"/>
    </location>
</feature>
<feature type="transmembrane region" description="Helical" evidence="1">
    <location>
        <begin position="100"/>
        <end position="119"/>
    </location>
</feature>